<keyword evidence="6" id="KW-1185">Reference proteome</keyword>
<dbReference type="SFLD" id="SFLDG01129">
    <property type="entry name" value="C1.5:_HAD__Beta-PGM__Phosphata"/>
    <property type="match status" value="1"/>
</dbReference>
<dbReference type="Gene3D" id="3.40.50.1000">
    <property type="entry name" value="HAD superfamily/HAD-like"/>
    <property type="match status" value="1"/>
</dbReference>
<comment type="catalytic activity">
    <reaction evidence="4">
        <text>5-methylsulfanyl-2,3-dioxopentyl phosphate + H2O = 1,2-dihydroxy-5-(methylsulfanyl)pent-1-en-3-one + phosphate</text>
        <dbReference type="Rhea" id="RHEA:21700"/>
        <dbReference type="ChEBI" id="CHEBI:15377"/>
        <dbReference type="ChEBI" id="CHEBI:43474"/>
        <dbReference type="ChEBI" id="CHEBI:49252"/>
        <dbReference type="ChEBI" id="CHEBI:58828"/>
        <dbReference type="EC" id="3.1.3.77"/>
    </reaction>
</comment>
<dbReference type="NCBIfam" id="TIGR01549">
    <property type="entry name" value="HAD-SF-IA-v1"/>
    <property type="match status" value="1"/>
</dbReference>
<dbReference type="InterPro" id="IPR036412">
    <property type="entry name" value="HAD-like_sf"/>
</dbReference>
<dbReference type="GO" id="GO:0019509">
    <property type="term" value="P:L-methionine salvage from methylthioadenosine"/>
    <property type="evidence" value="ECO:0007669"/>
    <property type="project" value="UniProtKB-UniRule"/>
</dbReference>
<dbReference type="PANTHER" id="PTHR20371:SF1">
    <property type="entry name" value="ENOLASE-PHOSPHATASE E1"/>
    <property type="match status" value="1"/>
</dbReference>
<dbReference type="CDD" id="cd01629">
    <property type="entry name" value="HAD_EP"/>
    <property type="match status" value="1"/>
</dbReference>
<reference evidence="5" key="1">
    <citation type="submission" date="2015-12" db="EMBL/GenBank/DDBJ databases">
        <authorList>
            <person name="Tikhonova T.V."/>
            <person name="Pavlov A.R."/>
            <person name="Beletsky A.V."/>
            <person name="Mardanov A.V."/>
            <person name="Sorokin D.Y."/>
            <person name="Ravin N.V."/>
            <person name="Popov V.O."/>
        </authorList>
    </citation>
    <scope>NUCLEOTIDE SEQUENCE</scope>
    <source>
        <strain evidence="5">DSM 14787</strain>
    </source>
</reference>
<keyword evidence="4" id="KW-0460">Magnesium</keyword>
<comment type="pathway">
    <text evidence="4">Amino-acid biosynthesis; L-methionine biosynthesis via salvage pathway; L-methionine from S-methyl-5-thio-alpha-D-ribose 1-phosphate: step 3/6.</text>
</comment>
<dbReference type="Pfam" id="PF00702">
    <property type="entry name" value="Hydrolase"/>
    <property type="match status" value="1"/>
</dbReference>
<dbReference type="GO" id="GO:0043715">
    <property type="term" value="F:2,3-diketo-5-methylthiopentyl-1-phosphate enolase activity"/>
    <property type="evidence" value="ECO:0007669"/>
    <property type="project" value="UniProtKB-UniRule"/>
</dbReference>
<evidence type="ECO:0000256" key="1">
    <source>
        <dbReference type="ARBA" id="ARBA00022605"/>
    </source>
</evidence>
<dbReference type="SFLD" id="SFLDG01133">
    <property type="entry name" value="C1.5.4:_Enolase-phosphatase_Li"/>
    <property type="match status" value="1"/>
</dbReference>
<dbReference type="HOGENOM" id="CLU_023273_0_0_6"/>
<comment type="cofactor">
    <cofactor evidence="4">
        <name>Mg(2+)</name>
        <dbReference type="ChEBI" id="CHEBI:18420"/>
    </cofactor>
    <text evidence="4">Binds 1 Mg(2+) ion per subunit.</text>
</comment>
<dbReference type="GO" id="GO:0000287">
    <property type="term" value="F:magnesium ion binding"/>
    <property type="evidence" value="ECO:0007669"/>
    <property type="project" value="UniProtKB-UniRule"/>
</dbReference>
<dbReference type="SFLD" id="SFLDF00044">
    <property type="entry name" value="enolase-phosphatase"/>
    <property type="match status" value="1"/>
</dbReference>
<comment type="function">
    <text evidence="4">Bifunctional enzyme that catalyzes the enolization of 2,3-diketo-5-methylthiopentyl-1-phosphate (DK-MTP-1-P) into the intermediate 2-hydroxy-3-keto-5-methylthiopentenyl-1-phosphate (HK-MTPenyl-1-P), which is then dephosphorylated to form the acireductone 1,2-dihydroxy-3-keto-5-methylthiopentene (DHK-MTPene).</text>
</comment>
<name>L0E069_THIND</name>
<organism evidence="5 6">
    <name type="scientific">Thioalkalivibrio nitratireducens (strain DSM 14787 / UNIQEM 213 / ALEN2)</name>
    <dbReference type="NCBI Taxonomy" id="1255043"/>
    <lineage>
        <taxon>Bacteria</taxon>
        <taxon>Pseudomonadati</taxon>
        <taxon>Pseudomonadota</taxon>
        <taxon>Gammaproteobacteria</taxon>
        <taxon>Chromatiales</taxon>
        <taxon>Ectothiorhodospiraceae</taxon>
        <taxon>Thioalkalivibrio</taxon>
    </lineage>
</organism>
<dbReference type="KEGG" id="tni:TVNIR_2378"/>
<dbReference type="Gene3D" id="1.10.720.60">
    <property type="match status" value="1"/>
</dbReference>
<dbReference type="UniPathway" id="UPA00904">
    <property type="reaction ID" value="UER00876"/>
</dbReference>
<evidence type="ECO:0000256" key="2">
    <source>
        <dbReference type="ARBA" id="ARBA00022801"/>
    </source>
</evidence>
<dbReference type="GO" id="GO:0043874">
    <property type="term" value="F:acireductone synthase activity"/>
    <property type="evidence" value="ECO:0007669"/>
    <property type="project" value="UniProtKB-EC"/>
</dbReference>
<dbReference type="SUPFAM" id="SSF56784">
    <property type="entry name" value="HAD-like"/>
    <property type="match status" value="1"/>
</dbReference>
<evidence type="ECO:0000313" key="5">
    <source>
        <dbReference type="EMBL" id="AGA34021.1"/>
    </source>
</evidence>
<dbReference type="EMBL" id="CP003989">
    <property type="protein sequence ID" value="AGA34021.1"/>
    <property type="molecule type" value="Genomic_DNA"/>
</dbReference>
<dbReference type="PANTHER" id="PTHR20371">
    <property type="entry name" value="ENOLASE-PHOSPHATASE E1"/>
    <property type="match status" value="1"/>
</dbReference>
<keyword evidence="4" id="KW-0479">Metal-binding</keyword>
<sequence>MLLDIEGTTTSLSFVHDTLFPYAAEHLGDYVRRHRNVPEVARLLADARAYAGGDLDDDALVERMRAWIAADQQITPLKGLQGLIWEDGYRQGHFHGHVYPDVPESLHRWAQAGIRLYVFSSGSVHAQKLLFGHTPAGDLNPLFSGHFDTRIGGKRDADSYRRIAAQIGLPPEQILFLSDRRHELDAAAQVRMATAAVLREGVHGPFGPHRTVPDFTALDLPGTPEPMH</sequence>
<dbReference type="STRING" id="1255043.TVNIR_2378"/>
<comment type="subunit">
    <text evidence="4">Monomer.</text>
</comment>
<keyword evidence="3 4" id="KW-0486">Methionine biosynthesis</keyword>
<keyword evidence="1 4" id="KW-0028">Amino-acid biosynthesis</keyword>
<proteinExistence type="inferred from homology"/>
<evidence type="ECO:0000313" key="6">
    <source>
        <dbReference type="Proteomes" id="UP000010809"/>
    </source>
</evidence>
<comment type="pathway">
    <text evidence="4">Amino-acid biosynthesis; L-methionine biosynthesis via salvage pathway; L-methionine from S-methyl-5-thio-alpha-D-ribose 1-phosphate: step 4/6.</text>
</comment>
<dbReference type="Proteomes" id="UP000010809">
    <property type="component" value="Chromosome"/>
</dbReference>
<dbReference type="InterPro" id="IPR006439">
    <property type="entry name" value="HAD-SF_hydro_IA"/>
</dbReference>
<evidence type="ECO:0000256" key="4">
    <source>
        <dbReference type="HAMAP-Rule" id="MF_01681"/>
    </source>
</evidence>
<dbReference type="GO" id="GO:0043716">
    <property type="term" value="F:2-hydroxy-3-keto-5-methylthiopentenyl-1-phosphate phosphatase activity"/>
    <property type="evidence" value="ECO:0007669"/>
    <property type="project" value="UniProtKB-UniRule"/>
</dbReference>
<dbReference type="AlphaFoldDB" id="L0E069"/>
<dbReference type="InterPro" id="IPR023943">
    <property type="entry name" value="Enolase-ppase_E1"/>
</dbReference>
<dbReference type="HAMAP" id="MF_01681">
    <property type="entry name" value="Salvage_MtnC"/>
    <property type="match status" value="1"/>
</dbReference>
<keyword evidence="2 4" id="KW-0378">Hydrolase</keyword>
<gene>
    <name evidence="4" type="primary">mtnC</name>
    <name evidence="5" type="ordered locus">TVNIR_2378</name>
</gene>
<evidence type="ECO:0000256" key="3">
    <source>
        <dbReference type="ARBA" id="ARBA00023167"/>
    </source>
</evidence>
<dbReference type="NCBIfam" id="TIGR01691">
    <property type="entry name" value="enolase-ppase"/>
    <property type="match status" value="1"/>
</dbReference>
<comment type="similarity">
    <text evidence="4">Belongs to the HAD-like hydrolase superfamily. MasA/MtnC family.</text>
</comment>
<dbReference type="EC" id="3.1.3.77" evidence="4"/>
<protein>
    <recommendedName>
        <fullName evidence="4">Enolase-phosphatase E1</fullName>
        <ecNumber evidence="4">3.1.3.77</ecNumber>
    </recommendedName>
    <alternativeName>
        <fullName evidence="4">2,3-diketo-5-methylthio-1-phosphopentane phosphatase</fullName>
    </alternativeName>
</protein>
<dbReference type="eggNOG" id="COG4229">
    <property type="taxonomic scope" value="Bacteria"/>
</dbReference>
<accession>L0E069</accession>
<dbReference type="SFLD" id="SFLDS00003">
    <property type="entry name" value="Haloacid_Dehalogenase"/>
    <property type="match status" value="1"/>
</dbReference>
<dbReference type="InterPro" id="IPR023214">
    <property type="entry name" value="HAD_sf"/>
</dbReference>
<dbReference type="PATRIC" id="fig|1255043.3.peg.2400"/>